<keyword evidence="3" id="KW-1185">Reference proteome</keyword>
<keyword evidence="1" id="KW-0472">Membrane</keyword>
<name>A0ABW1FZ82_9ACTN</name>
<dbReference type="InterPro" id="IPR049750">
    <property type="entry name" value="SGM_5486-like-assoc"/>
</dbReference>
<dbReference type="NCBIfam" id="NF040912">
    <property type="entry name" value="SGM_5486_fam"/>
    <property type="match status" value="1"/>
</dbReference>
<evidence type="ECO:0000256" key="1">
    <source>
        <dbReference type="SAM" id="Phobius"/>
    </source>
</evidence>
<feature type="transmembrane region" description="Helical" evidence="1">
    <location>
        <begin position="15"/>
        <end position="37"/>
    </location>
</feature>
<organism evidence="2 3">
    <name type="scientific">Streptacidiphilus monticola</name>
    <dbReference type="NCBI Taxonomy" id="2161674"/>
    <lineage>
        <taxon>Bacteria</taxon>
        <taxon>Bacillati</taxon>
        <taxon>Actinomycetota</taxon>
        <taxon>Actinomycetes</taxon>
        <taxon>Kitasatosporales</taxon>
        <taxon>Streptomycetaceae</taxon>
        <taxon>Streptacidiphilus</taxon>
    </lineage>
</organism>
<dbReference type="Proteomes" id="UP001596174">
    <property type="component" value="Unassembled WGS sequence"/>
</dbReference>
<accession>A0ABW1FZ82</accession>
<keyword evidence="1" id="KW-0812">Transmembrane</keyword>
<sequence length="40" mass="4126">MPVLEPNPTDGHKKLLQMAALIAGVMIVISIVATIAAQIG</sequence>
<comment type="caution">
    <text evidence="2">The sequence shown here is derived from an EMBL/GenBank/DDBJ whole genome shotgun (WGS) entry which is preliminary data.</text>
</comment>
<evidence type="ECO:0000313" key="2">
    <source>
        <dbReference type="EMBL" id="MFC5907353.1"/>
    </source>
</evidence>
<reference evidence="3" key="1">
    <citation type="journal article" date="2019" name="Int. J. Syst. Evol. Microbiol.">
        <title>The Global Catalogue of Microorganisms (GCM) 10K type strain sequencing project: providing services to taxonomists for standard genome sequencing and annotation.</title>
        <authorList>
            <consortium name="The Broad Institute Genomics Platform"/>
            <consortium name="The Broad Institute Genome Sequencing Center for Infectious Disease"/>
            <person name="Wu L."/>
            <person name="Ma J."/>
        </authorList>
    </citation>
    <scope>NUCLEOTIDE SEQUENCE [LARGE SCALE GENOMIC DNA]</scope>
    <source>
        <strain evidence="3">JCM 4816</strain>
    </source>
</reference>
<keyword evidence="1" id="KW-1133">Transmembrane helix</keyword>
<protein>
    <submittedName>
        <fullName evidence="2">SGM_5486 family transporter-associated protein</fullName>
    </submittedName>
</protein>
<evidence type="ECO:0000313" key="3">
    <source>
        <dbReference type="Proteomes" id="UP001596174"/>
    </source>
</evidence>
<dbReference type="RefSeq" id="WP_380581683.1">
    <property type="nucleotide sequence ID" value="NZ_JBHSQJ010000031.1"/>
</dbReference>
<proteinExistence type="predicted"/>
<dbReference type="EMBL" id="JBHSQJ010000031">
    <property type="protein sequence ID" value="MFC5907353.1"/>
    <property type="molecule type" value="Genomic_DNA"/>
</dbReference>
<gene>
    <name evidence="2" type="ORF">ACFP3V_08980</name>
</gene>